<dbReference type="OrthoDB" id="799574at2"/>
<dbReference type="AlphaFoldDB" id="A0A5M8QTF7"/>
<proteinExistence type="predicted"/>
<evidence type="ECO:0000256" key="1">
    <source>
        <dbReference type="SAM" id="MobiDB-lite"/>
    </source>
</evidence>
<accession>A0A5M8QTF7</accession>
<keyword evidence="3" id="KW-1185">Reference proteome</keyword>
<dbReference type="EMBL" id="VBSN01000058">
    <property type="protein sequence ID" value="KAA6437906.1"/>
    <property type="molecule type" value="Genomic_DNA"/>
</dbReference>
<dbReference type="GO" id="GO:0006355">
    <property type="term" value="P:regulation of DNA-templated transcription"/>
    <property type="evidence" value="ECO:0007669"/>
    <property type="project" value="InterPro"/>
</dbReference>
<gene>
    <name evidence="2" type="ORF">FEM33_19070</name>
</gene>
<reference evidence="2 3" key="1">
    <citation type="submission" date="2019-05" db="EMBL/GenBank/DDBJ databases">
        <authorList>
            <person name="Qu J.-H."/>
        </authorList>
    </citation>
    <scope>NUCLEOTIDE SEQUENCE [LARGE SCALE GENOMIC DNA]</scope>
    <source>
        <strain evidence="2 3">NS28</strain>
    </source>
</reference>
<protein>
    <submittedName>
        <fullName evidence="2">Uncharacterized protein</fullName>
    </submittedName>
</protein>
<name>A0A5M8QTF7_9BACT</name>
<comment type="caution">
    <text evidence="2">The sequence shown here is derived from an EMBL/GenBank/DDBJ whole genome shotgun (WGS) entry which is preliminary data.</text>
</comment>
<dbReference type="Gene3D" id="1.10.1220.10">
    <property type="entry name" value="Met repressor-like"/>
    <property type="match status" value="1"/>
</dbReference>
<feature type="region of interest" description="Disordered" evidence="1">
    <location>
        <begin position="1"/>
        <end position="29"/>
    </location>
</feature>
<dbReference type="SUPFAM" id="SSF47598">
    <property type="entry name" value="Ribbon-helix-helix"/>
    <property type="match status" value="1"/>
</dbReference>
<organism evidence="2 3">
    <name type="scientific">Dyadobacter flavalbus</name>
    <dbReference type="NCBI Taxonomy" id="2579942"/>
    <lineage>
        <taxon>Bacteria</taxon>
        <taxon>Pseudomonadati</taxon>
        <taxon>Bacteroidota</taxon>
        <taxon>Cytophagia</taxon>
        <taxon>Cytophagales</taxon>
        <taxon>Spirosomataceae</taxon>
        <taxon>Dyadobacter</taxon>
    </lineage>
</organism>
<dbReference type="Proteomes" id="UP000323994">
    <property type="component" value="Unassembled WGS sequence"/>
</dbReference>
<dbReference type="InterPro" id="IPR013321">
    <property type="entry name" value="Arc_rbn_hlx_hlx"/>
</dbReference>
<evidence type="ECO:0000313" key="3">
    <source>
        <dbReference type="Proteomes" id="UP000323994"/>
    </source>
</evidence>
<sequence length="85" mass="9598">MGNDYKERMGGLANRLKSEQPKMPIQEVKPVSKEEAKIATAQLNVWISKDLVKRMKSYGIENELSLKDITTQAIEAYLKEAVSTN</sequence>
<dbReference type="RefSeq" id="WP_139013593.1">
    <property type="nucleotide sequence ID" value="NZ_VBSN01000058.1"/>
</dbReference>
<dbReference type="InterPro" id="IPR010985">
    <property type="entry name" value="Ribbon_hlx_hlx"/>
</dbReference>
<evidence type="ECO:0000313" key="2">
    <source>
        <dbReference type="EMBL" id="KAA6437906.1"/>
    </source>
</evidence>